<evidence type="ECO:0000259" key="4">
    <source>
        <dbReference type="Pfam" id="PF09084"/>
    </source>
</evidence>
<dbReference type="PANTHER" id="PTHR30024:SF47">
    <property type="entry name" value="TAURINE-BINDING PERIPLASMIC PROTEIN"/>
    <property type="match status" value="1"/>
</dbReference>
<protein>
    <submittedName>
        <fullName evidence="5">ABC transporter substrate-binding protein</fullName>
    </submittedName>
</protein>
<dbReference type="Proteomes" id="UP000283832">
    <property type="component" value="Unassembled WGS sequence"/>
</dbReference>
<gene>
    <name evidence="5" type="ORF">D2L64_23360</name>
</gene>
<organism evidence="5 6">
    <name type="scientific">Micromonospora radicis</name>
    <dbReference type="NCBI Taxonomy" id="1894971"/>
    <lineage>
        <taxon>Bacteria</taxon>
        <taxon>Bacillati</taxon>
        <taxon>Actinomycetota</taxon>
        <taxon>Actinomycetes</taxon>
        <taxon>Micromonosporales</taxon>
        <taxon>Micromonosporaceae</taxon>
        <taxon>Micromonospora</taxon>
    </lineage>
</organism>
<accession>A0A418MP88</accession>
<reference evidence="5 6" key="1">
    <citation type="submission" date="2018-08" db="EMBL/GenBank/DDBJ databases">
        <title>Jishengella sp. nov., isolated from a root of Azadirachta indica A. Juss. var. siamensis Valenton.</title>
        <authorList>
            <person name="Kuncharoen N."/>
            <person name="Tanasupawat S."/>
            <person name="Kudo T."/>
            <person name="Ohkuma M."/>
        </authorList>
    </citation>
    <scope>NUCLEOTIDE SEQUENCE [LARGE SCALE GENOMIC DNA]</scope>
    <source>
        <strain evidence="5 6">AZ1-13</strain>
    </source>
</reference>
<dbReference type="SUPFAM" id="SSF53850">
    <property type="entry name" value="Periplasmic binding protein-like II"/>
    <property type="match status" value="1"/>
</dbReference>
<comment type="caution">
    <text evidence="5">The sequence shown here is derived from an EMBL/GenBank/DDBJ whole genome shotgun (WGS) entry which is preliminary data.</text>
</comment>
<comment type="similarity">
    <text evidence="2">Belongs to the bacterial solute-binding protein SsuA/TauA family.</text>
</comment>
<keyword evidence="6" id="KW-1185">Reference proteome</keyword>
<evidence type="ECO:0000313" key="6">
    <source>
        <dbReference type="Proteomes" id="UP000283832"/>
    </source>
</evidence>
<evidence type="ECO:0000256" key="1">
    <source>
        <dbReference type="ARBA" id="ARBA00004418"/>
    </source>
</evidence>
<keyword evidence="3" id="KW-0732">Signal</keyword>
<proteinExistence type="inferred from homology"/>
<comment type="subcellular location">
    <subcellularLocation>
        <location evidence="1">Periplasm</location>
    </subcellularLocation>
</comment>
<feature type="domain" description="SsuA/THI5-like" evidence="4">
    <location>
        <begin position="93"/>
        <end position="309"/>
    </location>
</feature>
<dbReference type="EMBL" id="QXEC01000030">
    <property type="protein sequence ID" value="RIV34330.1"/>
    <property type="molecule type" value="Genomic_DNA"/>
</dbReference>
<evidence type="ECO:0000256" key="2">
    <source>
        <dbReference type="ARBA" id="ARBA00010742"/>
    </source>
</evidence>
<sequence length="386" mass="40979">MCIHYLRHIKLLIPCLGMSMPRQPGEEGITDMRTTQGTDARHQGAHRTPIAVILALGLLGFTAACGTDGEPAETTESGDTRIVIDFSPTANNAQLSLGIERGIFDRHGFEIHQVPGSGASANSVALLLNGQVQLAVSEITAVPAAVAAGFPVEIVTSLVTDYESPEGDAFSLVVPEGSGIRSFADLTGRTVAVNGLESFFDLTVLEAVRRAGGDPTQVRIVAIPFEDQVAALRQGRVDAVSTLEPFAGQLLTGGFRSIGNPATSALGPRSVPSILMGSQRFVDRNPEVMRRFVRAWGEVTAYANDNPAQVRQTIVRTTGAPPEAVAELPLPWYVSGIDRRSAALVARLMVDFGRIDAAPPLDTFTWSEAPDAHDLGTPPRGLQVAE</sequence>
<dbReference type="InterPro" id="IPR015168">
    <property type="entry name" value="SsuA/THI5"/>
</dbReference>
<evidence type="ECO:0000256" key="3">
    <source>
        <dbReference type="ARBA" id="ARBA00022729"/>
    </source>
</evidence>
<dbReference type="AlphaFoldDB" id="A0A418MP88"/>
<name>A0A418MP88_9ACTN</name>
<dbReference type="Gene3D" id="3.40.190.10">
    <property type="entry name" value="Periplasmic binding protein-like II"/>
    <property type="match status" value="3"/>
</dbReference>
<dbReference type="GO" id="GO:0042597">
    <property type="term" value="C:periplasmic space"/>
    <property type="evidence" value="ECO:0007669"/>
    <property type="project" value="UniProtKB-SubCell"/>
</dbReference>
<evidence type="ECO:0000313" key="5">
    <source>
        <dbReference type="EMBL" id="RIV34330.1"/>
    </source>
</evidence>
<dbReference type="Pfam" id="PF09084">
    <property type="entry name" value="NMT1"/>
    <property type="match status" value="1"/>
</dbReference>
<dbReference type="PANTHER" id="PTHR30024">
    <property type="entry name" value="ALIPHATIC SULFONATES-BINDING PROTEIN-RELATED"/>
    <property type="match status" value="1"/>
</dbReference>